<sequence>MADLKSMMAELQQKRDEIKLQLHLGSMEAEDEWDSLVSEWDKFLSKSQFDQTADEVGEAARELGLKMKAAYDNAKKVVG</sequence>
<evidence type="ECO:0000313" key="2">
    <source>
        <dbReference type="Proteomes" id="UP001208041"/>
    </source>
</evidence>
<organism evidence="1 2">
    <name type="scientific">Halocynthiibacter halioticoli</name>
    <dbReference type="NCBI Taxonomy" id="2986804"/>
    <lineage>
        <taxon>Bacteria</taxon>
        <taxon>Pseudomonadati</taxon>
        <taxon>Pseudomonadota</taxon>
        <taxon>Alphaproteobacteria</taxon>
        <taxon>Rhodobacterales</taxon>
        <taxon>Paracoccaceae</taxon>
        <taxon>Halocynthiibacter</taxon>
    </lineage>
</organism>
<keyword evidence="2" id="KW-1185">Reference proteome</keyword>
<dbReference type="AlphaFoldDB" id="A0AAE3J354"/>
<proteinExistence type="predicted"/>
<gene>
    <name evidence="1" type="ORF">OH136_15350</name>
</gene>
<dbReference type="RefSeq" id="WP_263954914.1">
    <property type="nucleotide sequence ID" value="NZ_JAOYFC010000005.1"/>
</dbReference>
<comment type="caution">
    <text evidence="1">The sequence shown here is derived from an EMBL/GenBank/DDBJ whole genome shotgun (WGS) entry which is preliminary data.</text>
</comment>
<accession>A0AAE3J354</accession>
<evidence type="ECO:0000313" key="1">
    <source>
        <dbReference type="EMBL" id="MCV6825938.1"/>
    </source>
</evidence>
<dbReference type="EMBL" id="JAOYFC010000005">
    <property type="protein sequence ID" value="MCV6825938.1"/>
    <property type="molecule type" value="Genomic_DNA"/>
</dbReference>
<reference evidence="1" key="1">
    <citation type="submission" date="2022-10" db="EMBL/GenBank/DDBJ databases">
        <authorList>
            <person name="Yue Y."/>
        </authorList>
    </citation>
    <scope>NUCLEOTIDE SEQUENCE</scope>
    <source>
        <strain evidence="1">Z654</strain>
    </source>
</reference>
<dbReference type="Proteomes" id="UP001208041">
    <property type="component" value="Unassembled WGS sequence"/>
</dbReference>
<protein>
    <submittedName>
        <fullName evidence="1">Uncharacterized protein</fullName>
    </submittedName>
</protein>
<name>A0AAE3J354_9RHOB</name>